<protein>
    <submittedName>
        <fullName evidence="1">Nucleolar complex protein 14</fullName>
    </submittedName>
</protein>
<evidence type="ECO:0000313" key="1">
    <source>
        <dbReference type="EMBL" id="KAJ2899693.1"/>
    </source>
</evidence>
<proteinExistence type="predicted"/>
<keyword evidence="2" id="KW-1185">Reference proteome</keyword>
<evidence type="ECO:0000313" key="2">
    <source>
        <dbReference type="Proteomes" id="UP001139981"/>
    </source>
</evidence>
<organism evidence="1 2">
    <name type="scientific">Coemansia aciculifera</name>
    <dbReference type="NCBI Taxonomy" id="417176"/>
    <lineage>
        <taxon>Eukaryota</taxon>
        <taxon>Fungi</taxon>
        <taxon>Fungi incertae sedis</taxon>
        <taxon>Zoopagomycota</taxon>
        <taxon>Kickxellomycotina</taxon>
        <taxon>Kickxellomycetes</taxon>
        <taxon>Kickxellales</taxon>
        <taxon>Kickxellaceae</taxon>
        <taxon>Coemansia</taxon>
    </lineage>
</organism>
<dbReference type="EMBL" id="JANBVB010000020">
    <property type="protein sequence ID" value="KAJ2899693.1"/>
    <property type="molecule type" value="Genomic_DNA"/>
</dbReference>
<dbReference type="Proteomes" id="UP001139981">
    <property type="component" value="Unassembled WGS sequence"/>
</dbReference>
<sequence>MGNGKGTKQSALKKLRSALSTAGLTGPTSHVTKKDKKRGIAKAGSSKTLERRQKLRAIQKTLNPFEMQVNRKHLDVLGLKRKDEAVNVAVARQRAVEKRKSTIGEERKNKHRTGGVVDRRIGENDPTMDPEEKMLKRFTAERQKRSSMSSSSAALYNLEDGGDVEGEITSLTHYGQSIGDMDDFNDFGGDDDEEDAGTGALGGADVSTAHFGGFETGGPDRKRSKAEVMQEIIAKSKMHKQERQLIKEQDEDIRRELDDDFESVRAMLFDDDNSKPMQSAATGSGDGDGAPPSYDTYVRELVYEQRARPQDRLKTEMEAAREEKDRLERAERHRQRRMEGLPSDSEMDSDSDDEGQSASGKAYKTKNKRKPVADDLGDDFAPAGDNDDADDNIMETGGLGLGLTAEASEEEEDEEDEEDDEEESGSGSDSEADSDSEIDSDQGESVPDDAAPANQALRRRINSSASQSEDLPFTFEAPGNYDAWVELVGSYSLEQQLTVVARLRALYHIRLSPQNKQKLSDLCLVLTEHLAVLTEQDPPVPAPVIDGIVKHIGELAAVDPERFGEHCRQAIIDCHKRVQQALKAGSVEGGLRASDVALMRLFASVFSSSDRFHTVITPMLILICQYLSQHTFATLRGISCGLVLTGIVHETIRLSRRFVPEALNFLFATLAATVCHSADPADWDGQYPLSRRQREAYRLLHIGIAEKCKSKKALPMRWAWLISPAPSSEDASTATTPAVVVTADVKYGVLGACLMLCRRFIDSYFQMPAFIECFEPLQRLLAKIAERLPKFRLQHAPVEVVELLETTRVYLTEQLEQARASRVPLKLQSHKPLAIGSFAPKFESAYSLDVHYDPDRSRNEITKLRRQVNKERRGAVRELRRDAQFVAGERLKEMREKDRSYADKMKKAWSVLEADQSEMKKLDKARIKERKAKV</sequence>
<name>A0ACC1M8Q2_9FUNG</name>
<comment type="caution">
    <text evidence="1">The sequence shown here is derived from an EMBL/GenBank/DDBJ whole genome shotgun (WGS) entry which is preliminary data.</text>
</comment>
<gene>
    <name evidence="1" type="primary">NOP14</name>
    <name evidence="1" type="ORF">IWW38_000882</name>
</gene>
<accession>A0ACC1M8Q2</accession>
<reference evidence="1" key="1">
    <citation type="submission" date="2022-07" db="EMBL/GenBank/DDBJ databases">
        <title>Phylogenomic reconstructions and comparative analyses of Kickxellomycotina fungi.</title>
        <authorList>
            <person name="Reynolds N.K."/>
            <person name="Stajich J.E."/>
            <person name="Barry K."/>
            <person name="Grigoriev I.V."/>
            <person name="Crous P."/>
            <person name="Smith M.E."/>
        </authorList>
    </citation>
    <scope>NUCLEOTIDE SEQUENCE</scope>
    <source>
        <strain evidence="1">CBS 190363</strain>
    </source>
</reference>